<keyword evidence="9" id="KW-1135">Mitochondrion nucleoid</keyword>
<dbReference type="GO" id="GO:0000262">
    <property type="term" value="C:mitochondrial chromosome"/>
    <property type="evidence" value="ECO:0007669"/>
    <property type="project" value="InterPro"/>
</dbReference>
<reference evidence="11" key="2">
    <citation type="submission" date="2021-01" db="EMBL/GenBank/DDBJ databases">
        <authorList>
            <person name="Schikora-Tamarit M.A."/>
        </authorList>
    </citation>
    <scope>NUCLEOTIDE SEQUENCE</scope>
    <source>
        <strain evidence="11">CBS2887</strain>
    </source>
</reference>
<evidence type="ECO:0000256" key="3">
    <source>
        <dbReference type="ARBA" id="ARBA00013628"/>
    </source>
</evidence>
<dbReference type="GO" id="GO:0000725">
    <property type="term" value="P:recombinational repair"/>
    <property type="evidence" value="ECO:0007669"/>
    <property type="project" value="TreeGrafter"/>
</dbReference>
<dbReference type="GO" id="GO:0036297">
    <property type="term" value="P:interstrand cross-link repair"/>
    <property type="evidence" value="ECO:0007669"/>
    <property type="project" value="TreeGrafter"/>
</dbReference>
<reference evidence="11" key="1">
    <citation type="journal article" date="2021" name="Open Biol.">
        <title>Shared evolutionary footprints suggest mitochondrial oxidative damage underlies multiple complex I losses in fungi.</title>
        <authorList>
            <person name="Schikora-Tamarit M.A."/>
            <person name="Marcet-Houben M."/>
            <person name="Nosek J."/>
            <person name="Gabaldon T."/>
        </authorList>
    </citation>
    <scope>NUCLEOTIDE SEQUENCE</scope>
    <source>
        <strain evidence="11">CBS2887</strain>
    </source>
</reference>
<keyword evidence="7" id="KW-0496">Mitochondrion</keyword>
<evidence type="ECO:0000256" key="10">
    <source>
        <dbReference type="SAM" id="MobiDB-lite"/>
    </source>
</evidence>
<dbReference type="PANTHER" id="PTHR31404:SF0">
    <property type="entry name" value="MITOCHONDRIAL GENOME MAINTENANCE PROTEIN MGM101"/>
    <property type="match status" value="1"/>
</dbReference>
<dbReference type="Proteomes" id="UP000774326">
    <property type="component" value="Unassembled WGS sequence"/>
</dbReference>
<comment type="caution">
    <text evidence="11">The sequence shown here is derived from an EMBL/GenBank/DDBJ whole genome shotgun (WGS) entry which is preliminary data.</text>
</comment>
<dbReference type="EMBL" id="JAEUBG010000761">
    <property type="protein sequence ID" value="KAH3687533.1"/>
    <property type="molecule type" value="Genomic_DNA"/>
</dbReference>
<feature type="region of interest" description="Disordered" evidence="10">
    <location>
        <begin position="35"/>
        <end position="70"/>
    </location>
</feature>
<dbReference type="GO" id="GO:0003697">
    <property type="term" value="F:single-stranded DNA binding"/>
    <property type="evidence" value="ECO:0007669"/>
    <property type="project" value="InterPro"/>
</dbReference>
<organism evidence="11 12">
    <name type="scientific">Wickerhamomyces pijperi</name>
    <name type="common">Yeast</name>
    <name type="synonym">Pichia pijperi</name>
    <dbReference type="NCBI Taxonomy" id="599730"/>
    <lineage>
        <taxon>Eukaryota</taxon>
        <taxon>Fungi</taxon>
        <taxon>Dikarya</taxon>
        <taxon>Ascomycota</taxon>
        <taxon>Saccharomycotina</taxon>
        <taxon>Saccharomycetes</taxon>
        <taxon>Phaffomycetales</taxon>
        <taxon>Wickerhamomycetaceae</taxon>
        <taxon>Wickerhamomyces</taxon>
    </lineage>
</organism>
<dbReference type="AlphaFoldDB" id="A0A9P8QAU6"/>
<evidence type="ECO:0000256" key="8">
    <source>
        <dbReference type="ARBA" id="ARBA00023204"/>
    </source>
</evidence>
<dbReference type="InterPro" id="IPR009446">
    <property type="entry name" value="Mgm101"/>
</dbReference>
<dbReference type="Pfam" id="PF06420">
    <property type="entry name" value="Mgm101p"/>
    <property type="match status" value="1"/>
</dbReference>
<name>A0A9P8QAU6_WICPI</name>
<keyword evidence="8" id="KW-0234">DNA repair</keyword>
<evidence type="ECO:0000256" key="4">
    <source>
        <dbReference type="ARBA" id="ARBA00022763"/>
    </source>
</evidence>
<comment type="subcellular location">
    <subcellularLocation>
        <location evidence="1">Mitochondrion matrix</location>
        <location evidence="1">Mitochondrion nucleoid</location>
    </subcellularLocation>
</comment>
<keyword evidence="6" id="KW-0238">DNA-binding</keyword>
<keyword evidence="12" id="KW-1185">Reference proteome</keyword>
<dbReference type="OrthoDB" id="17164at2759"/>
<sequence length="315" mass="35261">MMLRSRLVQQTRSYAVYTKRAAFSKTSPIIKKKIVPSGSSSSTKLEVPPNFDATTGKTIPATPTTSDPTSFLEPDQFNPPEFALQSGQSDHIAPLINEKQPATTANALKARSLDDIYETTLHDTPSNSSSTTNANTNTNTASIHWPDSYYGLAQEPFSSRIAQILAEPINPQDIEIKPDGLIYLPEIKYRRILNRSFGPGAWGLAPRSETSVTASLITREYALICLGRLVSVSRGEQDYFSQDGIPTATEGCKSNALMRCCKDLGIASELWDPVFIRKFKREHCEERFVEHAVNKRKRKVWKRKDRAVEYPYKLV</sequence>
<dbReference type="PANTHER" id="PTHR31404">
    <property type="entry name" value="MITOCHONDRIAL GENOME MAINTENANCE PROTEIN MGM101"/>
    <property type="match status" value="1"/>
</dbReference>
<evidence type="ECO:0000313" key="12">
    <source>
        <dbReference type="Proteomes" id="UP000774326"/>
    </source>
</evidence>
<evidence type="ECO:0000256" key="9">
    <source>
        <dbReference type="ARBA" id="ARBA00023271"/>
    </source>
</evidence>
<proteinExistence type="inferred from homology"/>
<gene>
    <name evidence="11" type="ORF">WICPIJ_001495</name>
</gene>
<evidence type="ECO:0000313" key="11">
    <source>
        <dbReference type="EMBL" id="KAH3687533.1"/>
    </source>
</evidence>
<feature type="compositionally biased region" description="Low complexity" evidence="10">
    <location>
        <begin position="53"/>
        <end position="65"/>
    </location>
</feature>
<evidence type="ECO:0000256" key="7">
    <source>
        <dbReference type="ARBA" id="ARBA00023128"/>
    </source>
</evidence>
<accession>A0A9P8QAU6</accession>
<comment type="similarity">
    <text evidence="2">Belongs to the MGM101 family.</text>
</comment>
<protein>
    <recommendedName>
        <fullName evidence="3">Mitochondrial genome maintenance protein MGM101</fullName>
    </recommendedName>
</protein>
<evidence type="ECO:0000256" key="5">
    <source>
        <dbReference type="ARBA" id="ARBA00022946"/>
    </source>
</evidence>
<evidence type="ECO:0000256" key="6">
    <source>
        <dbReference type="ARBA" id="ARBA00023125"/>
    </source>
</evidence>
<evidence type="ECO:0000256" key="1">
    <source>
        <dbReference type="ARBA" id="ARBA00004436"/>
    </source>
</evidence>
<keyword evidence="4" id="KW-0227">DNA damage</keyword>
<evidence type="ECO:0000256" key="2">
    <source>
        <dbReference type="ARBA" id="ARBA00007053"/>
    </source>
</evidence>
<keyword evidence="5" id="KW-0809">Transit peptide</keyword>